<dbReference type="EMBL" id="FOYJ01000013">
    <property type="protein sequence ID" value="SFR25269.1"/>
    <property type="molecule type" value="Genomic_DNA"/>
</dbReference>
<dbReference type="Pfam" id="PF12833">
    <property type="entry name" value="HTH_18"/>
    <property type="match status" value="1"/>
</dbReference>
<comment type="caution">
    <text evidence="5">The sequence shown here is derived from an EMBL/GenBank/DDBJ whole genome shotgun (WGS) entry which is preliminary data.</text>
</comment>
<evidence type="ECO:0000259" key="4">
    <source>
        <dbReference type="PROSITE" id="PS01124"/>
    </source>
</evidence>
<dbReference type="RefSeq" id="WP_072440240.1">
    <property type="nucleotide sequence ID" value="NZ_FONC01000010.1"/>
</dbReference>
<dbReference type="InterPro" id="IPR020449">
    <property type="entry name" value="Tscrpt_reg_AraC-type_HTH"/>
</dbReference>
<dbReference type="PROSITE" id="PS01124">
    <property type="entry name" value="HTH_ARAC_FAMILY_2"/>
    <property type="match status" value="1"/>
</dbReference>
<proteinExistence type="predicted"/>
<gene>
    <name evidence="6" type="ORF">SAMN03159428_03870</name>
    <name evidence="5" type="ORF">SAMN03159514_04597</name>
</gene>
<evidence type="ECO:0000313" key="7">
    <source>
        <dbReference type="Proteomes" id="UP000198760"/>
    </source>
</evidence>
<dbReference type="InterPro" id="IPR050959">
    <property type="entry name" value="MarA-like"/>
</dbReference>
<dbReference type="InterPro" id="IPR011256">
    <property type="entry name" value="Reg_factor_effector_dom_sf"/>
</dbReference>
<dbReference type="Proteomes" id="UP000199173">
    <property type="component" value="Unassembled WGS sequence"/>
</dbReference>
<dbReference type="InterPro" id="IPR029442">
    <property type="entry name" value="GyrI-like"/>
</dbReference>
<dbReference type="Proteomes" id="UP000198760">
    <property type="component" value="Unassembled WGS sequence"/>
</dbReference>
<name>A0AAX2EYB0_9ENTR</name>
<reference evidence="7 8" key="1">
    <citation type="submission" date="2016-10" db="EMBL/GenBank/DDBJ databases">
        <authorList>
            <person name="Varghese N."/>
            <person name="Submissions S."/>
        </authorList>
    </citation>
    <scope>NUCLEOTIDE SEQUENCE [LARGE SCALE GENOMIC DNA]</scope>
    <source>
        <strain evidence="6 7">NFIX06</strain>
        <strain evidence="5 8">NFIX08</strain>
    </source>
</reference>
<dbReference type="Gene3D" id="3.20.80.10">
    <property type="entry name" value="Regulatory factor, effector binding domain"/>
    <property type="match status" value="1"/>
</dbReference>
<dbReference type="GO" id="GO:0003700">
    <property type="term" value="F:DNA-binding transcription factor activity"/>
    <property type="evidence" value="ECO:0007669"/>
    <property type="project" value="InterPro"/>
</dbReference>
<dbReference type="SUPFAM" id="SSF55136">
    <property type="entry name" value="Probable bacterial effector-binding domain"/>
    <property type="match status" value="1"/>
</dbReference>
<dbReference type="PANTHER" id="PTHR47504:SF5">
    <property type="entry name" value="RIGHT ORIGIN-BINDING PROTEIN"/>
    <property type="match status" value="1"/>
</dbReference>
<evidence type="ECO:0000313" key="6">
    <source>
        <dbReference type="EMBL" id="SFU06890.1"/>
    </source>
</evidence>
<feature type="domain" description="HTH araC/xylS-type" evidence="4">
    <location>
        <begin position="7"/>
        <end position="105"/>
    </location>
</feature>
<evidence type="ECO:0000256" key="3">
    <source>
        <dbReference type="ARBA" id="ARBA00023163"/>
    </source>
</evidence>
<dbReference type="SMART" id="SM00342">
    <property type="entry name" value="HTH_ARAC"/>
    <property type="match status" value="1"/>
</dbReference>
<evidence type="ECO:0000256" key="1">
    <source>
        <dbReference type="ARBA" id="ARBA00023015"/>
    </source>
</evidence>
<keyword evidence="1" id="KW-0805">Transcription regulation</keyword>
<evidence type="ECO:0000256" key="2">
    <source>
        <dbReference type="ARBA" id="ARBA00023125"/>
    </source>
</evidence>
<dbReference type="PANTHER" id="PTHR47504">
    <property type="entry name" value="RIGHT ORIGIN-BINDING PROTEIN"/>
    <property type="match status" value="1"/>
</dbReference>
<sequence length="299" mass="34977">MKNDFIYDLTEWIESQLASKLSLDIVAAKSGYSKWYLQRVYHALTGVTLSRYIRLRKLSAAAAELQITKTHILDISLKYGFTTQQAFTRSFKSYFHQTPARYRNNTEWDCSQLYPPYQRIIHPVPKPDIISLPEQIFLGIEYSFPCAFEDLCKFNIDVRMNFFNRYLRDYQELPSYVYGISHFEPNIAVNSGVVIKYFTATDYQNLYSMKSKVQKIIIPEGHYAQFNYSGTKAGFQQFIMDVNRYHLPRLDITRRKGNDIERYFLPGSKKHSLHSSFITCSYLVPCADVLHKSVSGRFM</sequence>
<keyword evidence="2" id="KW-0238">DNA-binding</keyword>
<keyword evidence="7" id="KW-1185">Reference proteome</keyword>
<dbReference type="PRINTS" id="PR00032">
    <property type="entry name" value="HTHARAC"/>
</dbReference>
<accession>A0AAX2EYB0</accession>
<dbReference type="AlphaFoldDB" id="A0AAX2EYB0"/>
<dbReference type="Pfam" id="PF06445">
    <property type="entry name" value="GyrI-like"/>
    <property type="match status" value="1"/>
</dbReference>
<evidence type="ECO:0000313" key="8">
    <source>
        <dbReference type="Proteomes" id="UP000199173"/>
    </source>
</evidence>
<organism evidence="5 8">
    <name type="scientific">Kosakonia radicincitans</name>
    <dbReference type="NCBI Taxonomy" id="283686"/>
    <lineage>
        <taxon>Bacteria</taxon>
        <taxon>Pseudomonadati</taxon>
        <taxon>Pseudomonadota</taxon>
        <taxon>Gammaproteobacteria</taxon>
        <taxon>Enterobacterales</taxon>
        <taxon>Enterobacteriaceae</taxon>
        <taxon>Kosakonia</taxon>
    </lineage>
</organism>
<dbReference type="SUPFAM" id="SSF46689">
    <property type="entry name" value="Homeodomain-like"/>
    <property type="match status" value="2"/>
</dbReference>
<dbReference type="Gene3D" id="1.10.10.60">
    <property type="entry name" value="Homeodomain-like"/>
    <property type="match status" value="2"/>
</dbReference>
<evidence type="ECO:0000313" key="5">
    <source>
        <dbReference type="EMBL" id="SFR25269.1"/>
    </source>
</evidence>
<protein>
    <submittedName>
        <fullName evidence="5">AraC family transcriptional regulator, mar-sox-rob regulon activator</fullName>
    </submittedName>
</protein>
<dbReference type="InterPro" id="IPR018060">
    <property type="entry name" value="HTH_AraC"/>
</dbReference>
<dbReference type="InterPro" id="IPR009057">
    <property type="entry name" value="Homeodomain-like_sf"/>
</dbReference>
<dbReference type="EMBL" id="FPAV01000011">
    <property type="protein sequence ID" value="SFU06890.1"/>
    <property type="molecule type" value="Genomic_DNA"/>
</dbReference>
<dbReference type="GO" id="GO:0043565">
    <property type="term" value="F:sequence-specific DNA binding"/>
    <property type="evidence" value="ECO:0007669"/>
    <property type="project" value="InterPro"/>
</dbReference>
<keyword evidence="3" id="KW-0804">Transcription</keyword>